<dbReference type="CDD" id="cd22823">
    <property type="entry name" value="Gal_Rha_Lectin"/>
    <property type="match status" value="1"/>
</dbReference>
<evidence type="ECO:0000256" key="1">
    <source>
        <dbReference type="SAM" id="SignalP"/>
    </source>
</evidence>
<evidence type="ECO:0000313" key="3">
    <source>
        <dbReference type="EMBL" id="KAJ8027414.1"/>
    </source>
</evidence>
<reference evidence="3" key="1">
    <citation type="submission" date="2021-10" db="EMBL/GenBank/DDBJ databases">
        <title>Tropical sea cucumber genome reveals ecological adaptation and Cuvierian tubules defense mechanism.</title>
        <authorList>
            <person name="Chen T."/>
        </authorList>
    </citation>
    <scope>NUCLEOTIDE SEQUENCE</scope>
    <source>
        <strain evidence="3">Nanhai2018</strain>
        <tissue evidence="3">Muscle</tissue>
    </source>
</reference>
<organism evidence="3 4">
    <name type="scientific">Holothuria leucospilota</name>
    <name type="common">Black long sea cucumber</name>
    <name type="synonym">Mertensiothuria leucospilota</name>
    <dbReference type="NCBI Taxonomy" id="206669"/>
    <lineage>
        <taxon>Eukaryota</taxon>
        <taxon>Metazoa</taxon>
        <taxon>Echinodermata</taxon>
        <taxon>Eleutherozoa</taxon>
        <taxon>Echinozoa</taxon>
        <taxon>Holothuroidea</taxon>
        <taxon>Aspidochirotacea</taxon>
        <taxon>Aspidochirotida</taxon>
        <taxon>Holothuriidae</taxon>
        <taxon>Holothuria</taxon>
    </lineage>
</organism>
<dbReference type="Pfam" id="PF02140">
    <property type="entry name" value="SUEL_Lectin"/>
    <property type="match status" value="2"/>
</dbReference>
<dbReference type="PROSITE" id="PS50228">
    <property type="entry name" value="SUEL_LECTIN"/>
    <property type="match status" value="2"/>
</dbReference>
<dbReference type="OrthoDB" id="1100386at2759"/>
<name>A0A9Q1BIV3_HOLLE</name>
<keyword evidence="4" id="KW-1185">Reference proteome</keyword>
<dbReference type="PANTHER" id="PTHR46780">
    <property type="entry name" value="PROTEIN EVA-1"/>
    <property type="match status" value="1"/>
</dbReference>
<dbReference type="Gene3D" id="2.60.120.740">
    <property type="match status" value="2"/>
</dbReference>
<feature type="chain" id="PRO_5040264624" evidence="1">
    <location>
        <begin position="26"/>
        <end position="407"/>
    </location>
</feature>
<dbReference type="Proteomes" id="UP001152320">
    <property type="component" value="Chromosome 16"/>
</dbReference>
<dbReference type="GO" id="GO:0030246">
    <property type="term" value="F:carbohydrate binding"/>
    <property type="evidence" value="ECO:0007669"/>
    <property type="project" value="InterPro"/>
</dbReference>
<dbReference type="EMBL" id="JAIZAY010000016">
    <property type="protein sequence ID" value="KAJ8027414.1"/>
    <property type="molecule type" value="Genomic_DNA"/>
</dbReference>
<dbReference type="AlphaFoldDB" id="A0A9Q1BIV3"/>
<dbReference type="InterPro" id="IPR000922">
    <property type="entry name" value="Lectin_gal-bd_dom"/>
</dbReference>
<dbReference type="InterPro" id="IPR043159">
    <property type="entry name" value="Lectin_gal-bd_sf"/>
</dbReference>
<comment type="caution">
    <text evidence="3">The sequence shown here is derived from an EMBL/GenBank/DDBJ whole genome shotgun (WGS) entry which is preliminary data.</text>
</comment>
<evidence type="ECO:0000259" key="2">
    <source>
        <dbReference type="PROSITE" id="PS50228"/>
    </source>
</evidence>
<feature type="signal peptide" evidence="1">
    <location>
        <begin position="1"/>
        <end position="25"/>
    </location>
</feature>
<feature type="domain" description="SUEL-type lectin" evidence="2">
    <location>
        <begin position="128"/>
        <end position="220"/>
    </location>
</feature>
<proteinExistence type="predicted"/>
<sequence>MSRLAMASKSALALVTLCCVTACFGSMPSGNGKVKTPTKMGYDRKNYHGIKYNGGIPIYADQGSFVPNVYRSQGYPPYGLHFLEPSHDQSPADLHEQLQIPSHHQYPIYEEAPKYEGPIDPSYFTQHTCLDSYLRLDCQEGYIRVVTATFGRVRMDICSFDMEAELALPHLCKADISTFEVARQCQGKHSCSVHASVEVFRGDPCPDIPNKYLEVVYECREHEEKCAFDVPEYETVTFCEDELGKVECPEGYLIRPLEGSYGRQGSDKCNGKETNGMTPLFTEEEMDCKNPKAFTQVCELCKGKQFCTIPVTQKKFDREKMCPGVPKPYLSFQYYCIKDKTPDVEDKFDGVPDLPEIEEEEEITEAATTPVTTRASETASTPVTTSAGGKCYCILHYCILHNLCDMR</sequence>
<keyword evidence="1" id="KW-0732">Signal</keyword>
<protein>
    <submittedName>
        <fullName evidence="3">Rhamnose-binding lectin</fullName>
    </submittedName>
</protein>
<evidence type="ECO:0000313" key="4">
    <source>
        <dbReference type="Proteomes" id="UP001152320"/>
    </source>
</evidence>
<accession>A0A9Q1BIV3</accession>
<feature type="domain" description="SUEL-type lectin" evidence="2">
    <location>
        <begin position="238"/>
        <end position="337"/>
    </location>
</feature>
<gene>
    <name evidence="3" type="ORF">HOLleu_32550</name>
</gene>